<keyword evidence="4" id="KW-0804">Transcription</keyword>
<evidence type="ECO:0000256" key="2">
    <source>
        <dbReference type="ARBA" id="ARBA00023015"/>
    </source>
</evidence>
<dbReference type="GO" id="GO:0003700">
    <property type="term" value="F:DNA-binding transcription factor activity"/>
    <property type="evidence" value="ECO:0007669"/>
    <property type="project" value="TreeGrafter"/>
</dbReference>
<evidence type="ECO:0000313" key="7">
    <source>
        <dbReference type="EMBL" id="TCJ14860.1"/>
    </source>
</evidence>
<dbReference type="PANTHER" id="PTHR30055">
    <property type="entry name" value="HTH-TYPE TRANSCRIPTIONAL REGULATOR RUTR"/>
    <property type="match status" value="1"/>
</dbReference>
<keyword evidence="1" id="KW-0678">Repressor</keyword>
<dbReference type="PANTHER" id="PTHR30055:SF228">
    <property type="entry name" value="TRANSCRIPTIONAL REGULATOR-RELATED"/>
    <property type="match status" value="1"/>
</dbReference>
<dbReference type="EMBL" id="SKBU01000031">
    <property type="protein sequence ID" value="TCJ14860.1"/>
    <property type="molecule type" value="Genomic_DNA"/>
</dbReference>
<dbReference type="SUPFAM" id="SSF48498">
    <property type="entry name" value="Tetracyclin repressor-like, C-terminal domain"/>
    <property type="match status" value="1"/>
</dbReference>
<dbReference type="RefSeq" id="WP_132692712.1">
    <property type="nucleotide sequence ID" value="NZ_SKBU01000031.1"/>
</dbReference>
<protein>
    <submittedName>
        <fullName evidence="7">TetR family transcriptional regulator</fullName>
    </submittedName>
</protein>
<feature type="domain" description="HTH tetR-type" evidence="6">
    <location>
        <begin position="13"/>
        <end position="73"/>
    </location>
</feature>
<organism evidence="7 8">
    <name type="scientific">Rubrobacter taiwanensis</name>
    <dbReference type="NCBI Taxonomy" id="185139"/>
    <lineage>
        <taxon>Bacteria</taxon>
        <taxon>Bacillati</taxon>
        <taxon>Actinomycetota</taxon>
        <taxon>Rubrobacteria</taxon>
        <taxon>Rubrobacterales</taxon>
        <taxon>Rubrobacteraceae</taxon>
        <taxon>Rubrobacter</taxon>
    </lineage>
</organism>
<dbReference type="PROSITE" id="PS50977">
    <property type="entry name" value="HTH_TETR_2"/>
    <property type="match status" value="1"/>
</dbReference>
<evidence type="ECO:0000256" key="3">
    <source>
        <dbReference type="ARBA" id="ARBA00023125"/>
    </source>
</evidence>
<comment type="caution">
    <text evidence="7">The sequence shown here is derived from an EMBL/GenBank/DDBJ whole genome shotgun (WGS) entry which is preliminary data.</text>
</comment>
<evidence type="ECO:0000313" key="8">
    <source>
        <dbReference type="Proteomes" id="UP000295244"/>
    </source>
</evidence>
<keyword evidence="2" id="KW-0805">Transcription regulation</keyword>
<evidence type="ECO:0000256" key="4">
    <source>
        <dbReference type="ARBA" id="ARBA00023163"/>
    </source>
</evidence>
<dbReference type="InterPro" id="IPR009057">
    <property type="entry name" value="Homeodomain-like_sf"/>
</dbReference>
<dbReference type="OrthoDB" id="9806334at2"/>
<gene>
    <name evidence="7" type="ORF">E0L93_14080</name>
</gene>
<feature type="DNA-binding region" description="H-T-H motif" evidence="5">
    <location>
        <begin position="36"/>
        <end position="55"/>
    </location>
</feature>
<dbReference type="PRINTS" id="PR00455">
    <property type="entry name" value="HTHTETR"/>
</dbReference>
<dbReference type="InterPro" id="IPR039538">
    <property type="entry name" value="BetI_C"/>
</dbReference>
<proteinExistence type="predicted"/>
<dbReference type="Pfam" id="PF00440">
    <property type="entry name" value="TetR_N"/>
    <property type="match status" value="1"/>
</dbReference>
<dbReference type="Gene3D" id="1.10.357.10">
    <property type="entry name" value="Tetracycline Repressor, domain 2"/>
    <property type="match status" value="1"/>
</dbReference>
<dbReference type="SUPFAM" id="SSF46689">
    <property type="entry name" value="Homeodomain-like"/>
    <property type="match status" value="1"/>
</dbReference>
<dbReference type="InterPro" id="IPR001647">
    <property type="entry name" value="HTH_TetR"/>
</dbReference>
<reference evidence="7 8" key="1">
    <citation type="submission" date="2019-03" db="EMBL/GenBank/DDBJ databases">
        <title>Whole genome sequence of a novel Rubrobacter taiwanensis strain, isolated from Yellowstone National Park.</title>
        <authorList>
            <person name="Freed S."/>
            <person name="Ramaley R.F."/>
            <person name="Kyndt J.A."/>
        </authorList>
    </citation>
    <scope>NUCLEOTIDE SEQUENCE [LARGE SCALE GENOMIC DNA]</scope>
    <source>
        <strain evidence="7 8">Yellowstone</strain>
    </source>
</reference>
<keyword evidence="3 5" id="KW-0238">DNA-binding</keyword>
<evidence type="ECO:0000256" key="5">
    <source>
        <dbReference type="PROSITE-ProRule" id="PRU00335"/>
    </source>
</evidence>
<sequence>MQQGIPDNIEALSPKQVHLIRSAYRVMGEKGTGNFSLQDVADRAGVSKAILPYYFGSKENLILLTMRWVLTRVEERIRAAIAGATTAEGKVSAALDAIFVGPEANREFYLTYLDLLGYAARVDSFGDVGVAFRDIINDLYADIIRQGEKEGVFRVGEVEEAAATMRAIIDGLFIQWVQERDWRKLHPRYREVCKRSVLTYLRNGAGDV</sequence>
<dbReference type="AlphaFoldDB" id="A0A4R1BCS5"/>
<evidence type="ECO:0000259" key="6">
    <source>
        <dbReference type="PROSITE" id="PS50977"/>
    </source>
</evidence>
<evidence type="ECO:0000256" key="1">
    <source>
        <dbReference type="ARBA" id="ARBA00022491"/>
    </source>
</evidence>
<dbReference type="InterPro" id="IPR050109">
    <property type="entry name" value="HTH-type_TetR-like_transc_reg"/>
</dbReference>
<dbReference type="GO" id="GO:0000976">
    <property type="term" value="F:transcription cis-regulatory region binding"/>
    <property type="evidence" value="ECO:0007669"/>
    <property type="project" value="TreeGrafter"/>
</dbReference>
<dbReference type="Pfam" id="PF13977">
    <property type="entry name" value="TetR_C_6"/>
    <property type="match status" value="1"/>
</dbReference>
<dbReference type="Proteomes" id="UP000295244">
    <property type="component" value="Unassembled WGS sequence"/>
</dbReference>
<keyword evidence="8" id="KW-1185">Reference proteome</keyword>
<name>A0A4R1BCS5_9ACTN</name>
<accession>A0A4R1BCS5</accession>
<dbReference type="InterPro" id="IPR036271">
    <property type="entry name" value="Tet_transcr_reg_TetR-rel_C_sf"/>
</dbReference>